<dbReference type="PROSITE" id="PS00455">
    <property type="entry name" value="AMP_BINDING"/>
    <property type="match status" value="1"/>
</dbReference>
<reference evidence="4 5" key="1">
    <citation type="submission" date="2018-07" db="EMBL/GenBank/DDBJ databases">
        <title>Genome sequencing of Moraxellaceae gen. HYN0046.</title>
        <authorList>
            <person name="Kim M."/>
            <person name="Yi H."/>
        </authorList>
    </citation>
    <scope>NUCLEOTIDE SEQUENCE [LARGE SCALE GENOMIC DNA]</scope>
    <source>
        <strain evidence="4 5">HYN0046</strain>
    </source>
</reference>
<dbReference type="GO" id="GO:0016020">
    <property type="term" value="C:membrane"/>
    <property type="evidence" value="ECO:0007669"/>
    <property type="project" value="TreeGrafter"/>
</dbReference>
<evidence type="ECO:0000256" key="1">
    <source>
        <dbReference type="ARBA" id="ARBA00022741"/>
    </source>
</evidence>
<dbReference type="InterPro" id="IPR042099">
    <property type="entry name" value="ANL_N_sf"/>
</dbReference>
<accession>A0A345P935</accession>
<keyword evidence="1" id="KW-0547">Nucleotide-binding</keyword>
<dbReference type="KEGG" id="mbah:HYN46_13705"/>
<organism evidence="4 5">
    <name type="scientific">Aquirhabdus parva</name>
    <dbReference type="NCBI Taxonomy" id="2283318"/>
    <lineage>
        <taxon>Bacteria</taxon>
        <taxon>Pseudomonadati</taxon>
        <taxon>Pseudomonadota</taxon>
        <taxon>Gammaproteobacteria</taxon>
        <taxon>Moraxellales</taxon>
        <taxon>Moraxellaceae</taxon>
        <taxon>Aquirhabdus</taxon>
    </lineage>
</organism>
<dbReference type="RefSeq" id="WP_114899902.1">
    <property type="nucleotide sequence ID" value="NZ_CP031222.1"/>
</dbReference>
<evidence type="ECO:0000256" key="2">
    <source>
        <dbReference type="ARBA" id="ARBA00022840"/>
    </source>
</evidence>
<gene>
    <name evidence="4" type="ORF">HYN46_13705</name>
</gene>
<dbReference type="PANTHER" id="PTHR43272:SF33">
    <property type="entry name" value="AMP-BINDING DOMAIN-CONTAINING PROTEIN-RELATED"/>
    <property type="match status" value="1"/>
</dbReference>
<dbReference type="PANTHER" id="PTHR43272">
    <property type="entry name" value="LONG-CHAIN-FATTY-ACID--COA LIGASE"/>
    <property type="match status" value="1"/>
</dbReference>
<dbReference type="Proteomes" id="UP000253940">
    <property type="component" value="Chromosome"/>
</dbReference>
<dbReference type="SUPFAM" id="SSF56801">
    <property type="entry name" value="Acetyl-CoA synthetase-like"/>
    <property type="match status" value="1"/>
</dbReference>
<dbReference type="Gene3D" id="3.40.50.12780">
    <property type="entry name" value="N-terminal domain of ligase-like"/>
    <property type="match status" value="1"/>
</dbReference>
<evidence type="ECO:0000259" key="3">
    <source>
        <dbReference type="Pfam" id="PF00501"/>
    </source>
</evidence>
<proteinExistence type="predicted"/>
<dbReference type="GO" id="GO:0005524">
    <property type="term" value="F:ATP binding"/>
    <property type="evidence" value="ECO:0007669"/>
    <property type="project" value="UniProtKB-KW"/>
</dbReference>
<dbReference type="GO" id="GO:0004467">
    <property type="term" value="F:long-chain fatty acid-CoA ligase activity"/>
    <property type="evidence" value="ECO:0007669"/>
    <property type="project" value="TreeGrafter"/>
</dbReference>
<evidence type="ECO:0000313" key="4">
    <source>
        <dbReference type="EMBL" id="AXI03794.1"/>
    </source>
</evidence>
<dbReference type="InterPro" id="IPR000873">
    <property type="entry name" value="AMP-dep_synth/lig_dom"/>
</dbReference>
<dbReference type="OrthoDB" id="9803968at2"/>
<protein>
    <recommendedName>
        <fullName evidence="3">AMP-dependent synthetase/ligase domain-containing protein</fullName>
    </recommendedName>
</protein>
<dbReference type="Pfam" id="PF00501">
    <property type="entry name" value="AMP-binding"/>
    <property type="match status" value="1"/>
</dbReference>
<name>A0A345P935_9GAMM</name>
<keyword evidence="2" id="KW-0067">ATP-binding</keyword>
<keyword evidence="5" id="KW-1185">Reference proteome</keyword>
<dbReference type="EMBL" id="CP031222">
    <property type="protein sequence ID" value="AXI03794.1"/>
    <property type="molecule type" value="Genomic_DNA"/>
</dbReference>
<dbReference type="AlphaFoldDB" id="A0A345P935"/>
<sequence length="538" mass="59086">MQWLNQILTHCQNNPDHPMVEVLSSAGESTVYRSQEIVATAEALSQWLNESKVLRGRPLKIGLVTHNSVEWVVADLALLLSNSIEVPVPLAFSTDQAAHLLHDVDLCLVDQKGLQRLNAWFPENDPELRCPPYHLLEMDTLLALAKHRVPDISAVHAPADDEQTLCKIIHTSGTTSRPKGVKIRSQGIGHLLVSLHGRVAKGTYARYLSLVPLSLLIEQVVGVYLTFLDGGTLVFLPANEPLLGESNATTKQMLTWLARAKPAALTLPPSMVEALLAECRLHPNESVAARLSRLFGEAAVPFIACGGAPTDPKVLLELIAYGLPVYEGYGLSENSSVVAWNSPHCFKLGTVGKPLEHVQIKLNAHKELLVKSTSLFAGYANLDPSSCDIDSEGWLHTGDIAEIDDEGYLRIFGRKKNLIITANGRNVSPEWVESRYKSLDAVEHAVLFGDGLESLHGFFVIAPQHDLNHAATEIQAFGRHLSEIERVEQISVVQSSEQIYADFFTVTGRPLRDRIWAWMNESRAATTATHPAPQLVDA</sequence>
<feature type="domain" description="AMP-dependent synthetase/ligase" evidence="3">
    <location>
        <begin position="10"/>
        <end position="379"/>
    </location>
</feature>
<evidence type="ECO:0000313" key="5">
    <source>
        <dbReference type="Proteomes" id="UP000253940"/>
    </source>
</evidence>
<dbReference type="InterPro" id="IPR020845">
    <property type="entry name" value="AMP-binding_CS"/>
</dbReference>